<keyword evidence="7" id="KW-1185">Reference proteome</keyword>
<protein>
    <submittedName>
        <fullName evidence="6">LysR family transcriptional regulator</fullName>
    </submittedName>
</protein>
<evidence type="ECO:0000313" key="6">
    <source>
        <dbReference type="EMBL" id="MBL3654756.1"/>
    </source>
</evidence>
<dbReference type="AlphaFoldDB" id="A0A937F1V8"/>
<dbReference type="InterPro" id="IPR036390">
    <property type="entry name" value="WH_DNA-bd_sf"/>
</dbReference>
<evidence type="ECO:0000256" key="4">
    <source>
        <dbReference type="ARBA" id="ARBA00023163"/>
    </source>
</evidence>
<dbReference type="GO" id="GO:0005829">
    <property type="term" value="C:cytosol"/>
    <property type="evidence" value="ECO:0007669"/>
    <property type="project" value="TreeGrafter"/>
</dbReference>
<dbReference type="RefSeq" id="WP_202241876.1">
    <property type="nucleotide sequence ID" value="NZ_JAESIY010000001.1"/>
</dbReference>
<comment type="similarity">
    <text evidence="1">Belongs to the LysR transcriptional regulatory family.</text>
</comment>
<dbReference type="Pfam" id="PF00126">
    <property type="entry name" value="HTH_1"/>
    <property type="match status" value="1"/>
</dbReference>
<dbReference type="EMBL" id="JAESIY010000001">
    <property type="protein sequence ID" value="MBL3654756.1"/>
    <property type="molecule type" value="Genomic_DNA"/>
</dbReference>
<keyword evidence="2" id="KW-0805">Transcription regulation</keyword>
<evidence type="ECO:0000313" key="7">
    <source>
        <dbReference type="Proteomes" id="UP000659388"/>
    </source>
</evidence>
<dbReference type="PANTHER" id="PTHR30419">
    <property type="entry name" value="HTH-TYPE TRANSCRIPTIONAL REGULATOR YBHD"/>
    <property type="match status" value="1"/>
</dbReference>
<feature type="domain" description="HTH lysR-type" evidence="5">
    <location>
        <begin position="1"/>
        <end position="58"/>
    </location>
</feature>
<keyword evidence="3" id="KW-0238">DNA-binding</keyword>
<dbReference type="PRINTS" id="PR00039">
    <property type="entry name" value="HTHLYSR"/>
</dbReference>
<dbReference type="Gene3D" id="1.10.10.10">
    <property type="entry name" value="Winged helix-like DNA-binding domain superfamily/Winged helix DNA-binding domain"/>
    <property type="match status" value="1"/>
</dbReference>
<gene>
    <name evidence="6" type="ORF">JL102_01340</name>
</gene>
<proteinExistence type="inferred from homology"/>
<evidence type="ECO:0000256" key="1">
    <source>
        <dbReference type="ARBA" id="ARBA00009437"/>
    </source>
</evidence>
<dbReference type="Proteomes" id="UP000659388">
    <property type="component" value="Unassembled WGS sequence"/>
</dbReference>
<evidence type="ECO:0000256" key="2">
    <source>
        <dbReference type="ARBA" id="ARBA00023015"/>
    </source>
</evidence>
<evidence type="ECO:0000259" key="5">
    <source>
        <dbReference type="PROSITE" id="PS50931"/>
    </source>
</evidence>
<dbReference type="GO" id="GO:0003677">
    <property type="term" value="F:DNA binding"/>
    <property type="evidence" value="ECO:0007669"/>
    <property type="project" value="UniProtKB-KW"/>
</dbReference>
<dbReference type="InterPro" id="IPR000847">
    <property type="entry name" value="LysR_HTH_N"/>
</dbReference>
<reference evidence="6" key="1">
    <citation type="submission" date="2021-01" db="EMBL/GenBank/DDBJ databases">
        <title>Fulvivirga kasyanovii gen. nov., sp nov., a novel member of the phylum Bacteroidetes isolated from seawater in a mussel farm.</title>
        <authorList>
            <person name="Zhao L.-H."/>
            <person name="Wang Z.-J."/>
        </authorList>
    </citation>
    <scope>NUCLEOTIDE SEQUENCE</scope>
    <source>
        <strain evidence="6">2943</strain>
    </source>
</reference>
<name>A0A937F1V8_9BACT</name>
<accession>A0A937F1V8</accession>
<evidence type="ECO:0000256" key="3">
    <source>
        <dbReference type="ARBA" id="ARBA00023125"/>
    </source>
</evidence>
<dbReference type="InterPro" id="IPR050950">
    <property type="entry name" value="HTH-type_LysR_regulators"/>
</dbReference>
<dbReference type="PROSITE" id="PS50931">
    <property type="entry name" value="HTH_LYSR"/>
    <property type="match status" value="1"/>
</dbReference>
<dbReference type="PANTHER" id="PTHR30419:SF29">
    <property type="entry name" value="LYSR-FAMILY TRANSCRIPTIONAL REGULATOR"/>
    <property type="match status" value="1"/>
</dbReference>
<dbReference type="Pfam" id="PF03466">
    <property type="entry name" value="LysR_substrate"/>
    <property type="match status" value="1"/>
</dbReference>
<dbReference type="GO" id="GO:0003700">
    <property type="term" value="F:DNA-binding transcription factor activity"/>
    <property type="evidence" value="ECO:0007669"/>
    <property type="project" value="InterPro"/>
</dbReference>
<dbReference type="InterPro" id="IPR036388">
    <property type="entry name" value="WH-like_DNA-bd_sf"/>
</dbReference>
<comment type="caution">
    <text evidence="6">The sequence shown here is derived from an EMBL/GenBank/DDBJ whole genome shotgun (WGS) entry which is preliminary data.</text>
</comment>
<organism evidence="6 7">
    <name type="scientific">Fulvivirga sediminis</name>
    <dbReference type="NCBI Taxonomy" id="2803949"/>
    <lineage>
        <taxon>Bacteria</taxon>
        <taxon>Pseudomonadati</taxon>
        <taxon>Bacteroidota</taxon>
        <taxon>Cytophagia</taxon>
        <taxon>Cytophagales</taxon>
        <taxon>Fulvivirgaceae</taxon>
        <taxon>Fulvivirga</taxon>
    </lineage>
</organism>
<dbReference type="SUPFAM" id="SSF46785">
    <property type="entry name" value="Winged helix' DNA-binding domain"/>
    <property type="match status" value="1"/>
</dbReference>
<dbReference type="Gene3D" id="3.40.190.10">
    <property type="entry name" value="Periplasmic binding protein-like II"/>
    <property type="match status" value="2"/>
</dbReference>
<keyword evidence="4" id="KW-0804">Transcription</keyword>
<dbReference type="InterPro" id="IPR005119">
    <property type="entry name" value="LysR_subst-bd"/>
</dbReference>
<dbReference type="FunFam" id="1.10.10.10:FF:000001">
    <property type="entry name" value="LysR family transcriptional regulator"/>
    <property type="match status" value="1"/>
</dbReference>
<dbReference type="SUPFAM" id="SSF53850">
    <property type="entry name" value="Periplasmic binding protein-like II"/>
    <property type="match status" value="1"/>
</dbReference>
<dbReference type="CDD" id="cd08411">
    <property type="entry name" value="PBP2_OxyR"/>
    <property type="match status" value="1"/>
</dbReference>
<sequence length="310" mass="35693">MTLIQFEYIIAVDNYRHFGKAAESCFVTQPTLSMQIHKMEEQLGVMIFDRSKQPVVPTDVGKRIIAQARLALSESKKIKELVAEEKGEVAGELSIGIIPTLSPYLLPLFINNFIEKYPNVKIKVEELKTNEVLKKLKNELLDLGLIVTPLNDPGLITKPVFYEEFYAYVSHRSSLYNEEKLNIEELPANEIWLLNEGHCFRDQVLNLCHTYEDKDTQFKYESGSLEALKKIVDKNGGFTLLPELATLDFDKNSRSKLRSFDDPKPVREVSIIMHRSYLKRKLVEALHTEILNAIPDYINIQKHGEVIKWK</sequence>